<gene>
    <name evidence="1" type="ORF">GHK24_03490</name>
</gene>
<dbReference type="OrthoDB" id="6892771at2"/>
<evidence type="ECO:0000313" key="1">
    <source>
        <dbReference type="EMBL" id="MQY50844.1"/>
    </source>
</evidence>
<proteinExistence type="predicted"/>
<sequence length="177" mass="19626">MPGCDVYDIDRDARTYAGPLPVVAHPPCRAWGRLRAFAKPREDEKALAFFAIDAVRQFGGVLEHPAQSSLWPAAGLPLPGKGFDQFGGFTFCLDQHWLGHRARKRTWLYVVGVSPSMLPAFRLRIDQPSHVIATSRKKNRNAYPECSKAEREHTPAEMAAWLVSVAASCAVDRRVAA</sequence>
<dbReference type="Proteomes" id="UP000480275">
    <property type="component" value="Unassembled WGS sequence"/>
</dbReference>
<evidence type="ECO:0000313" key="2">
    <source>
        <dbReference type="Proteomes" id="UP000480275"/>
    </source>
</evidence>
<organism evidence="1 2">
    <name type="scientific">Rhodocyclus tenuis</name>
    <name type="common">Rhodospirillum tenue</name>
    <dbReference type="NCBI Taxonomy" id="1066"/>
    <lineage>
        <taxon>Bacteria</taxon>
        <taxon>Pseudomonadati</taxon>
        <taxon>Pseudomonadota</taxon>
        <taxon>Betaproteobacteria</taxon>
        <taxon>Rhodocyclales</taxon>
        <taxon>Rhodocyclaceae</taxon>
        <taxon>Rhodocyclus</taxon>
    </lineage>
</organism>
<accession>A0A6L5JW48</accession>
<protein>
    <submittedName>
        <fullName evidence="1">Uncharacterized protein</fullName>
    </submittedName>
</protein>
<name>A0A6L5JW48_RHOTE</name>
<reference evidence="1 2" key="1">
    <citation type="submission" date="2019-10" db="EMBL/GenBank/DDBJ databases">
        <title>Whole-genome sequence of the purple nonsulfur photosynthetic bacterium Rhodocyclus tenuis.</title>
        <authorList>
            <person name="Kyndt J.A."/>
            <person name="Meyer T.E."/>
        </authorList>
    </citation>
    <scope>NUCLEOTIDE SEQUENCE [LARGE SCALE GENOMIC DNA]</scope>
    <source>
        <strain evidence="1 2">DSM 110</strain>
    </source>
</reference>
<comment type="caution">
    <text evidence="1">The sequence shown here is derived from an EMBL/GenBank/DDBJ whole genome shotgun (WGS) entry which is preliminary data.</text>
</comment>
<dbReference type="EMBL" id="WIXJ01000002">
    <property type="protein sequence ID" value="MQY50844.1"/>
    <property type="molecule type" value="Genomic_DNA"/>
</dbReference>
<dbReference type="AlphaFoldDB" id="A0A6L5JW48"/>